<gene>
    <name evidence="5" type="ORF">ADUPG1_006797</name>
</gene>
<evidence type="ECO:0000259" key="4">
    <source>
        <dbReference type="PROSITE" id="PS50203"/>
    </source>
</evidence>
<evidence type="ECO:0000256" key="2">
    <source>
        <dbReference type="PROSITE-ProRule" id="PRU00239"/>
    </source>
</evidence>
<keyword evidence="2" id="KW-0645">Protease</keyword>
<dbReference type="SUPFAM" id="SSF54001">
    <property type="entry name" value="Cysteine proteinases"/>
    <property type="match status" value="1"/>
</dbReference>
<dbReference type="InterPro" id="IPR029039">
    <property type="entry name" value="Flavoprotein-like_sf"/>
</dbReference>
<dbReference type="PANTHER" id="PTHR47307">
    <property type="entry name" value="GLUTATHIONE-REGULATED POTASSIUM-EFFLUX SYSTEM ANCILLARY PROTEIN KEFG"/>
    <property type="match status" value="1"/>
</dbReference>
<keyword evidence="2" id="KW-0788">Thiol protease</keyword>
<dbReference type="EMBL" id="BQXS01010040">
    <property type="protein sequence ID" value="GKT32714.1"/>
    <property type="molecule type" value="Genomic_DNA"/>
</dbReference>
<feature type="compositionally biased region" description="Polar residues" evidence="3">
    <location>
        <begin position="210"/>
        <end position="223"/>
    </location>
</feature>
<dbReference type="InterPro" id="IPR046980">
    <property type="entry name" value="KefG/KefF"/>
</dbReference>
<proteinExistence type="predicted"/>
<feature type="active site" evidence="2">
    <location>
        <position position="996"/>
    </location>
</feature>
<evidence type="ECO:0000313" key="5">
    <source>
        <dbReference type="EMBL" id="GKT32714.1"/>
    </source>
</evidence>
<keyword evidence="2" id="KW-0378">Hydrolase</keyword>
<keyword evidence="6" id="KW-1185">Reference proteome</keyword>
<dbReference type="PROSITE" id="PS50203">
    <property type="entry name" value="CALPAIN_CAT"/>
    <property type="match status" value="1"/>
</dbReference>
<dbReference type="Pfam" id="PF02525">
    <property type="entry name" value="Flavodoxin_2"/>
    <property type="match status" value="1"/>
</dbReference>
<protein>
    <recommendedName>
        <fullName evidence="4">Calpain catalytic domain-containing protein</fullName>
    </recommendedName>
</protein>
<dbReference type="InterPro" id="IPR038765">
    <property type="entry name" value="Papain-like_cys_pep_sf"/>
</dbReference>
<dbReference type="Gene3D" id="3.40.50.360">
    <property type="match status" value="1"/>
</dbReference>
<dbReference type="PANTHER" id="PTHR47307:SF1">
    <property type="entry name" value="GLUTATHIONE-REGULATED POTASSIUM-EFFLUX SYSTEM ANCILLARY PROTEIN KEFG"/>
    <property type="match status" value="1"/>
</dbReference>
<feature type="active site" evidence="2">
    <location>
        <position position="974"/>
    </location>
</feature>
<comment type="caution">
    <text evidence="5">The sequence shown here is derived from an EMBL/GenBank/DDBJ whole genome shotgun (WGS) entry which is preliminary data.</text>
</comment>
<organism evidence="5 6">
    <name type="scientific">Aduncisulcus paluster</name>
    <dbReference type="NCBI Taxonomy" id="2918883"/>
    <lineage>
        <taxon>Eukaryota</taxon>
        <taxon>Metamonada</taxon>
        <taxon>Carpediemonas-like organisms</taxon>
        <taxon>Aduncisulcus</taxon>
    </lineage>
</organism>
<keyword evidence="1" id="KW-0560">Oxidoreductase</keyword>
<feature type="active site" evidence="2">
    <location>
        <position position="777"/>
    </location>
</feature>
<dbReference type="InterPro" id="IPR001300">
    <property type="entry name" value="Peptidase_C2_calpain_cat"/>
</dbReference>
<dbReference type="Proteomes" id="UP001057375">
    <property type="component" value="Unassembled WGS sequence"/>
</dbReference>
<feature type="compositionally biased region" description="Pro residues" evidence="3">
    <location>
        <begin position="155"/>
        <end position="168"/>
    </location>
</feature>
<evidence type="ECO:0000313" key="6">
    <source>
        <dbReference type="Proteomes" id="UP001057375"/>
    </source>
</evidence>
<feature type="domain" description="Calpain catalytic" evidence="4">
    <location>
        <begin position="771"/>
        <end position="1054"/>
    </location>
</feature>
<sequence length="1756" mass="197003">MPIPSSDSSLKELGKVFQSIMDVISSENAAIREQLATSSETIKSMEKTINLLIKEKESLSFKIEVLEKKVDSAIPDEKQKHDHQLISSIYHDLKETIKRVSQLEGKIDSDIPSQSLSVPKITLPEENHVKLSIPELSRKKDQHDKSDPVSMIPLVPNPNPEPTSPPVSPRLRSSKSKHVIPSKTPKDNGDREISDTVTHPPTIERFSPSPRGSSTSTKTFQSQMKQIVPIESHFPDIVTIIESLSPFPSASSFDNLNLHCLMALKTLHPHYKEKKESFQNIPQVGSLRMTDEVAIAQASEMMDIDIEASQCETFISRLHKCKTDAERWDLYFLVEACRCVRWILEIENDNQLYISLCEQVCGYKLLNSRKSVWMVEPSKQDIDRYCAQSFALLRKSMVNSIVATSARAFAPNTREFLFVLALLCLFKHHDTCKIVDSIEDKILSMHVKSERKVLKVNIEKAHSQYSIFRTAVSKNSPAMNSKRRKKEHSDREEEDEFSSSDEDGTSSSSANIQSLNNSISMVAFAKDNYLRHCMNWFGTILDHPIQSICDMIASMSVNKDFYLKRCREYSNPEPKLLFLWICLKGKGYFDSKSEFSLLSSHIRILLSSILDVNPSLDVLEGKNIRSLLKNDDNCSLIPVDVTSFDILESHSTCVTKPAPSTGKSSSSSSQKQSESSLFKSNPELWKWGGRQTLLIAGKNHEEMKAVKRHGSMVRWKCLHHVHPNTMLAPPFLLNMDYYNEELGVDVRCDVSHPMHSIFRNQLDILCSSHAQGELPDCQLLSTVTAIINARGVTPFLKYINEKEGMYTLRYVLEGDEKLVRVDDSVPLRGRDVGLFCKPKKVDASKIVSHDGKGPIVIRSSLHSPLSGHISGSSDSSEQPKDVYFSLLPIIEKSFARMYGSFNALENDTKEFISMISSLMGVEQLLRASKVFHNDTELKYTMKQALSLLTRSSGDIIAILGTNKYRTTHELSHNHAFRLISVHTDSRSKQIMACIRNPHGHTEFTGSYGPQDTAFWDSTRQIEYKYTPSDNNGIFWIRYSQILDYFESLNVLIVPTHSRWKHQWIHGRWMELGTGYMNSNTSNNVTLSNSLPHTFILHVNGTSKKEVSVVLKNERGSPEIRKWMDMRHRQDHAAHDSGEETISATCDDCCQSISSSDDSLKSTAMIEKMCVVDNCIEKAMQSSILSKLKSTKCEHSALRIRGFKLSRAPRGLNEAMKIALHGTHKSPLIVEPVELLTSGEKYLTGKEVSVYAELDPGIYCISLEAMAPYCSIFFSGHFLADKSIVIRSLFQGLVGKGYIFSGRWGKDSSDQTSLSRSVPVAIINRDLTRTAEVSTLLYSSQTYVGTSCMPIPALSPKFLSKTPDLESLPLHLHSVPDCEEKSEYTQESDNFIKFVSGSTNVTMTTIKPQLCAGVMPHLHSTPTVSGSFQPYFGMILTDYSDNIDVCFKPFASAAWKLRGSWNSSLSLKSIRLNPSIIPSVAVKFYPSKKVKTKNPFKISSPQVVSIALHPDETRGQFYCINVYEGSSPLSQSSHLLKSGVLYGGASAVMDIALPDEISDVTIAVLADKEGKTNEFDLSIRSNCHKFIIMPSQKILAVFGHPKLRSASSVNKGWLELLEKEGLSNVTIHEVSKAQTKPFQFDIKAERKLISEHDKVLFIFPFYWFTFPPLIHKWMEDVFGMGIPAIRGKDFQILVSVGVPASYYAKGGSSPFTCDEYFAFLQSMCSFSGMKYLPSTVSGNDLSAAQRNKILLDLVKGK</sequence>
<dbReference type="Gene3D" id="3.90.70.10">
    <property type="entry name" value="Cysteine proteinases"/>
    <property type="match status" value="1"/>
</dbReference>
<feature type="compositionally biased region" description="Low complexity" evidence="3">
    <location>
        <begin position="663"/>
        <end position="676"/>
    </location>
</feature>
<evidence type="ECO:0000256" key="1">
    <source>
        <dbReference type="ARBA" id="ARBA00023002"/>
    </source>
</evidence>
<feature type="compositionally biased region" description="Acidic residues" evidence="3">
    <location>
        <begin position="492"/>
        <end position="504"/>
    </location>
</feature>
<feature type="compositionally biased region" description="Basic and acidic residues" evidence="3">
    <location>
        <begin position="184"/>
        <end position="194"/>
    </location>
</feature>
<evidence type="ECO:0000256" key="3">
    <source>
        <dbReference type="SAM" id="MobiDB-lite"/>
    </source>
</evidence>
<name>A0ABQ5KN43_9EUKA</name>
<feature type="region of interest" description="Disordered" evidence="3">
    <location>
        <begin position="476"/>
        <end position="509"/>
    </location>
</feature>
<dbReference type="SUPFAM" id="SSF52218">
    <property type="entry name" value="Flavoproteins"/>
    <property type="match status" value="1"/>
</dbReference>
<feature type="compositionally biased region" description="Basic and acidic residues" evidence="3">
    <location>
        <begin position="136"/>
        <end position="147"/>
    </location>
</feature>
<reference evidence="5" key="1">
    <citation type="submission" date="2022-03" db="EMBL/GenBank/DDBJ databases">
        <title>Draft genome sequence of Aduncisulcus paluster, a free-living microaerophilic Fornicata.</title>
        <authorList>
            <person name="Yuyama I."/>
            <person name="Kume K."/>
            <person name="Tamura T."/>
            <person name="Inagaki Y."/>
            <person name="Hashimoto T."/>
        </authorList>
    </citation>
    <scope>NUCLEOTIDE SEQUENCE</scope>
    <source>
        <strain evidence="5">NY0171</strain>
    </source>
</reference>
<feature type="region of interest" description="Disordered" evidence="3">
    <location>
        <begin position="132"/>
        <end position="223"/>
    </location>
</feature>
<dbReference type="InterPro" id="IPR003680">
    <property type="entry name" value="Flavodoxin_fold"/>
</dbReference>
<dbReference type="Pfam" id="PF00648">
    <property type="entry name" value="Peptidase_C2"/>
    <property type="match status" value="1"/>
</dbReference>
<accession>A0ABQ5KN43</accession>
<feature type="region of interest" description="Disordered" evidence="3">
    <location>
        <begin position="654"/>
        <end position="677"/>
    </location>
</feature>